<dbReference type="GO" id="GO:0005829">
    <property type="term" value="C:cytosol"/>
    <property type="evidence" value="ECO:0007669"/>
    <property type="project" value="TreeGrafter"/>
</dbReference>
<evidence type="ECO:0000256" key="4">
    <source>
        <dbReference type="ARBA" id="ARBA00023125"/>
    </source>
</evidence>
<feature type="transmembrane region" description="Helical" evidence="6">
    <location>
        <begin position="79"/>
        <end position="99"/>
    </location>
</feature>
<accession>A0A419X2Z9</accession>
<dbReference type="Pfam" id="PF09685">
    <property type="entry name" value="MamF_MmsF"/>
    <property type="match status" value="1"/>
</dbReference>
<dbReference type="GO" id="GO:0003700">
    <property type="term" value="F:DNA-binding transcription factor activity"/>
    <property type="evidence" value="ECO:0007669"/>
    <property type="project" value="TreeGrafter"/>
</dbReference>
<dbReference type="SMART" id="SM00530">
    <property type="entry name" value="HTH_XRE"/>
    <property type="match status" value="1"/>
</dbReference>
<dbReference type="GO" id="GO:0003677">
    <property type="term" value="F:DNA binding"/>
    <property type="evidence" value="ECO:0007669"/>
    <property type="project" value="UniProtKB-KW"/>
</dbReference>
<evidence type="ECO:0000313" key="8">
    <source>
        <dbReference type="EMBL" id="RKE02073.1"/>
    </source>
</evidence>
<dbReference type="InterPro" id="IPR019109">
    <property type="entry name" value="MamF_MmsF"/>
</dbReference>
<feature type="transmembrane region" description="Helical" evidence="6">
    <location>
        <begin position="140"/>
        <end position="159"/>
    </location>
</feature>
<evidence type="ECO:0000256" key="2">
    <source>
        <dbReference type="ARBA" id="ARBA00022692"/>
    </source>
</evidence>
<dbReference type="PANTHER" id="PTHR46797:SF1">
    <property type="entry name" value="METHYLPHOSPHONATE SYNTHASE"/>
    <property type="match status" value="1"/>
</dbReference>
<evidence type="ECO:0000256" key="6">
    <source>
        <dbReference type="SAM" id="Phobius"/>
    </source>
</evidence>
<keyword evidence="9" id="KW-1185">Reference proteome</keyword>
<dbReference type="Proteomes" id="UP000284531">
    <property type="component" value="Unassembled WGS sequence"/>
</dbReference>
<dbReference type="Gene3D" id="1.10.260.40">
    <property type="entry name" value="lambda repressor-like DNA-binding domains"/>
    <property type="match status" value="1"/>
</dbReference>
<evidence type="ECO:0000256" key="5">
    <source>
        <dbReference type="ARBA" id="ARBA00023136"/>
    </source>
</evidence>
<dbReference type="InterPro" id="IPR010982">
    <property type="entry name" value="Lambda_DNA-bd_dom_sf"/>
</dbReference>
<keyword evidence="3 6" id="KW-1133">Transmembrane helix</keyword>
<dbReference type="AlphaFoldDB" id="A0A419X2Z9"/>
<evidence type="ECO:0000256" key="3">
    <source>
        <dbReference type="ARBA" id="ARBA00022989"/>
    </source>
</evidence>
<comment type="subcellular location">
    <subcellularLocation>
        <location evidence="1">Membrane</location>
        <topology evidence="1">Multi-pass membrane protein</topology>
    </subcellularLocation>
</comment>
<evidence type="ECO:0000313" key="9">
    <source>
        <dbReference type="Proteomes" id="UP000284531"/>
    </source>
</evidence>
<keyword evidence="2 6" id="KW-0812">Transmembrane</keyword>
<dbReference type="InterPro" id="IPR050807">
    <property type="entry name" value="TransReg_Diox_bact_type"/>
</dbReference>
<dbReference type="EMBL" id="RAPQ01000009">
    <property type="protein sequence ID" value="RKE02073.1"/>
    <property type="molecule type" value="Genomic_DNA"/>
</dbReference>
<protein>
    <submittedName>
        <fullName evidence="8">Helix-turn-helix protein</fullName>
    </submittedName>
</protein>
<dbReference type="PANTHER" id="PTHR46797">
    <property type="entry name" value="HTH-TYPE TRANSCRIPTIONAL REGULATOR"/>
    <property type="match status" value="1"/>
</dbReference>
<dbReference type="Pfam" id="PF01381">
    <property type="entry name" value="HTH_3"/>
    <property type="match status" value="1"/>
</dbReference>
<reference evidence="8 9" key="1">
    <citation type="submission" date="2018-09" db="EMBL/GenBank/DDBJ databases">
        <title>Genomic Encyclopedia of Archaeal and Bacterial Type Strains, Phase II (KMG-II): from individual species to whole genera.</title>
        <authorList>
            <person name="Goeker M."/>
        </authorList>
    </citation>
    <scope>NUCLEOTIDE SEQUENCE [LARGE SCALE GENOMIC DNA]</scope>
    <source>
        <strain evidence="8 9">DSM 21950</strain>
    </source>
</reference>
<dbReference type="SUPFAM" id="SSF47413">
    <property type="entry name" value="lambda repressor-like DNA-binding domains"/>
    <property type="match status" value="1"/>
</dbReference>
<feature type="domain" description="HTH cro/C1-type" evidence="7">
    <location>
        <begin position="7"/>
        <end position="61"/>
    </location>
</feature>
<dbReference type="PROSITE" id="PS50943">
    <property type="entry name" value="HTH_CROC1"/>
    <property type="match status" value="1"/>
</dbReference>
<dbReference type="InterPro" id="IPR001387">
    <property type="entry name" value="Cro/C1-type_HTH"/>
</dbReference>
<evidence type="ECO:0000259" key="7">
    <source>
        <dbReference type="PROSITE" id="PS50943"/>
    </source>
</evidence>
<keyword evidence="4" id="KW-0238">DNA-binding</keyword>
<comment type="caution">
    <text evidence="8">The sequence shown here is derived from an EMBL/GenBank/DDBJ whole genome shotgun (WGS) entry which is preliminary data.</text>
</comment>
<keyword evidence="5 6" id="KW-0472">Membrane</keyword>
<gene>
    <name evidence="8" type="ORF">BXY64_2154</name>
</gene>
<evidence type="ECO:0000256" key="1">
    <source>
        <dbReference type="ARBA" id="ARBA00004141"/>
    </source>
</evidence>
<feature type="transmembrane region" description="Helical" evidence="6">
    <location>
        <begin position="111"/>
        <end position="134"/>
    </location>
</feature>
<organism evidence="8 9">
    <name type="scientific">Marinifilum flexuosum</name>
    <dbReference type="NCBI Taxonomy" id="1117708"/>
    <lineage>
        <taxon>Bacteria</taxon>
        <taxon>Pseudomonadati</taxon>
        <taxon>Bacteroidota</taxon>
        <taxon>Bacteroidia</taxon>
        <taxon>Marinilabiliales</taxon>
        <taxon>Marinifilaceae</taxon>
    </lineage>
</organism>
<proteinExistence type="predicted"/>
<name>A0A419X2Z9_9BACT</name>
<sequence length="181" mass="20753">METGKLIKELRVKKGLTQEDLAERTELSARTIQRIENGEVDPRAYTLQMIAKALDVDFSLFVEETNDDKKDQEVNHNTWLGFLHLSGLLPLFFPSLILWRQRKNKTKDMIHHFHAVLSMQVCILGISLGGLWVYWKVNQLTPFMIGLLIGALVSIFNAINVMNGKAFINPFVKSEEKSLKR</sequence>
<dbReference type="CDD" id="cd00093">
    <property type="entry name" value="HTH_XRE"/>
    <property type="match status" value="1"/>
</dbReference>